<accession>A0A9J6RLM2</accession>
<organism evidence="2 3">
    <name type="scientific">Dasania phycosphaerae</name>
    <dbReference type="NCBI Taxonomy" id="2950436"/>
    <lineage>
        <taxon>Bacteria</taxon>
        <taxon>Pseudomonadati</taxon>
        <taxon>Pseudomonadota</taxon>
        <taxon>Gammaproteobacteria</taxon>
        <taxon>Cellvibrionales</taxon>
        <taxon>Spongiibacteraceae</taxon>
        <taxon>Dasania</taxon>
    </lineage>
</organism>
<dbReference type="EMBL" id="JAPTGG010000005">
    <property type="protein sequence ID" value="MCZ0865104.1"/>
    <property type="molecule type" value="Genomic_DNA"/>
</dbReference>
<sequence length="127" mass="13994">MKVNQLIPLPDKGLGVMARQTYSAGDCVEACSVKLLTMRQLMANPDYANKVFGWDDNYALPSGHGAFYNHSQQANMRYSNDIAAGVIRFYALCPIAAGEELTINYDNNQGHSSKPSAWFACRGLKEV</sequence>
<proteinExistence type="predicted"/>
<dbReference type="InterPro" id="IPR009207">
    <property type="entry name" value="SET7_MeTrfase"/>
</dbReference>
<feature type="domain" description="SET" evidence="1">
    <location>
        <begin position="1"/>
        <end position="106"/>
    </location>
</feature>
<dbReference type="RefSeq" id="WP_258331255.1">
    <property type="nucleotide sequence ID" value="NZ_JAPTGG010000005.1"/>
</dbReference>
<dbReference type="SUPFAM" id="SSF82199">
    <property type="entry name" value="SET domain"/>
    <property type="match status" value="1"/>
</dbReference>
<dbReference type="PIRSF" id="PIRSF022536">
    <property type="entry name" value="A612L_SET"/>
    <property type="match status" value="1"/>
</dbReference>
<evidence type="ECO:0000313" key="3">
    <source>
        <dbReference type="Proteomes" id="UP001069090"/>
    </source>
</evidence>
<comment type="caution">
    <text evidence="2">The sequence shown here is derived from an EMBL/GenBank/DDBJ whole genome shotgun (WGS) entry which is preliminary data.</text>
</comment>
<keyword evidence="3" id="KW-1185">Reference proteome</keyword>
<reference evidence="2 3" key="1">
    <citation type="submission" date="2022-12" db="EMBL/GenBank/DDBJ databases">
        <title>Dasania phycosphaerae sp. nov., isolated from particulate material of the south coast of Korea.</title>
        <authorList>
            <person name="Jiang Y."/>
        </authorList>
    </citation>
    <scope>NUCLEOTIDE SEQUENCE [LARGE SCALE GENOMIC DNA]</scope>
    <source>
        <strain evidence="2 3">GY-19</strain>
    </source>
</reference>
<dbReference type="Gene3D" id="2.170.270.10">
    <property type="entry name" value="SET domain"/>
    <property type="match status" value="1"/>
</dbReference>
<dbReference type="GO" id="GO:0062122">
    <property type="term" value="F:histone H3K37 methyltransferase activity"/>
    <property type="evidence" value="ECO:0007669"/>
    <property type="project" value="InterPro"/>
</dbReference>
<gene>
    <name evidence="2" type="ORF">O0V09_07835</name>
</gene>
<dbReference type="Pfam" id="PF00856">
    <property type="entry name" value="SET"/>
    <property type="match status" value="1"/>
</dbReference>
<protein>
    <submittedName>
        <fullName evidence="2">SET domain-containing protein-lysine N-methyltransferase</fullName>
    </submittedName>
</protein>
<dbReference type="Proteomes" id="UP001069090">
    <property type="component" value="Unassembled WGS sequence"/>
</dbReference>
<dbReference type="InterPro" id="IPR001214">
    <property type="entry name" value="SET_dom"/>
</dbReference>
<dbReference type="AlphaFoldDB" id="A0A9J6RLM2"/>
<evidence type="ECO:0000313" key="2">
    <source>
        <dbReference type="EMBL" id="MCZ0865104.1"/>
    </source>
</evidence>
<evidence type="ECO:0000259" key="1">
    <source>
        <dbReference type="PROSITE" id="PS50280"/>
    </source>
</evidence>
<dbReference type="PROSITE" id="PS50280">
    <property type="entry name" value="SET"/>
    <property type="match status" value="1"/>
</dbReference>
<dbReference type="InterPro" id="IPR046341">
    <property type="entry name" value="SET_dom_sf"/>
</dbReference>
<name>A0A9J6RLM2_9GAMM</name>